<dbReference type="PANTHER" id="PTHR11200">
    <property type="entry name" value="INOSITOL 5-PHOSPHATASE"/>
    <property type="match status" value="1"/>
</dbReference>
<feature type="compositionally biased region" description="Basic and acidic residues" evidence="1">
    <location>
        <begin position="320"/>
        <end position="336"/>
    </location>
</feature>
<organism evidence="3 4">
    <name type="scientific">Cyclospora cayetanensis</name>
    <dbReference type="NCBI Taxonomy" id="88456"/>
    <lineage>
        <taxon>Eukaryota</taxon>
        <taxon>Sar</taxon>
        <taxon>Alveolata</taxon>
        <taxon>Apicomplexa</taxon>
        <taxon>Conoidasida</taxon>
        <taxon>Coccidia</taxon>
        <taxon>Eucoccidiorida</taxon>
        <taxon>Eimeriorina</taxon>
        <taxon>Eimeriidae</taxon>
        <taxon>Cyclospora</taxon>
    </lineage>
</organism>
<proteinExistence type="predicted"/>
<dbReference type="AlphaFoldDB" id="A0A6P6RXI9"/>
<reference evidence="4" key="1">
    <citation type="submission" date="2025-08" db="UniProtKB">
        <authorList>
            <consortium name="RefSeq"/>
        </authorList>
    </citation>
    <scope>IDENTIFICATION</scope>
</reference>
<protein>
    <submittedName>
        <fullName evidence="4">Uncharacterized protein LOC34620114</fullName>
    </submittedName>
</protein>
<dbReference type="InterPro" id="IPR036691">
    <property type="entry name" value="Endo/exonu/phosph_ase_sf"/>
</dbReference>
<feature type="region of interest" description="Disordered" evidence="1">
    <location>
        <begin position="304"/>
        <end position="337"/>
    </location>
</feature>
<gene>
    <name evidence="4" type="primary">LOC34620114</name>
</gene>
<evidence type="ECO:0000256" key="1">
    <source>
        <dbReference type="SAM" id="MobiDB-lite"/>
    </source>
</evidence>
<dbReference type="PANTHER" id="PTHR11200:SF275">
    <property type="entry name" value="LD06095P"/>
    <property type="match status" value="1"/>
</dbReference>
<name>A0A6P6RXI9_9EIME</name>
<dbReference type="SUPFAM" id="SSF56219">
    <property type="entry name" value="DNase I-like"/>
    <property type="match status" value="1"/>
</dbReference>
<dbReference type="Proteomes" id="UP000515125">
    <property type="component" value="Unplaced"/>
</dbReference>
<evidence type="ECO:0000259" key="2">
    <source>
        <dbReference type="SMART" id="SM00128"/>
    </source>
</evidence>
<feature type="compositionally biased region" description="Polar residues" evidence="1">
    <location>
        <begin position="304"/>
        <end position="313"/>
    </location>
</feature>
<dbReference type="InterPro" id="IPR000300">
    <property type="entry name" value="IPPc"/>
</dbReference>
<feature type="region of interest" description="Disordered" evidence="1">
    <location>
        <begin position="23"/>
        <end position="63"/>
    </location>
</feature>
<evidence type="ECO:0000313" key="4">
    <source>
        <dbReference type="RefSeq" id="XP_026192102.1"/>
    </source>
</evidence>
<dbReference type="OrthoDB" id="7862313at2759"/>
<dbReference type="InterPro" id="IPR046985">
    <property type="entry name" value="IP5"/>
</dbReference>
<feature type="domain" description="Inositol polyphosphate-related phosphatase" evidence="2">
    <location>
        <begin position="342"/>
        <end position="668"/>
    </location>
</feature>
<accession>A0A6P6RXI9</accession>
<sequence length="755" mass="83671">MKHVCEDREGQRVLGQVQTALMPTANAVDGHRRMGGTEVKDSPASPPGQTQIHDQQKRQASDYSDCGGGCLPFDDVVPLIVHPLFEENQSRCALPGPPAPPPNVRQQKQNQQLLHEQQQELQKQQHECLQQMSEEGELAMRWECRMVTPCMGLGLDCLSGEGCGLIFCDRPFSLFSNCCTVELPRPFLINSRNTCTTAHPLGSQPSMSIPGLAAKNEKAKIMTLLSPAEKGLPLPRDEDTCIDTSIKPLKLCVATWNTEYQEFASEYISSLEAQLHARGQTPTKGASTLVNLYESESQSLQYEAAQSTTSSLTIDPDIEMESRQDSSSDASTHTDEPPLIQRHSTLCLSKPGPNQQPLKDWLHPGYDIYVVTLQEVTNDNIFSTIGLYLEVEHGERYLRVNIGDGKISGLGKGAWTKKKATSLACWIRKSVCGPQGPVKPLAYKAFSFTMINGSKGAVTLVLSIYDQVVCFVGCHMPASGVKERLRARQHIRKKLGQIYGSSIDVDFARVFHHVIWAGDFNFRLQASPEVYMPLLQKLDIKGLLQYDECTEDHCQDMERHQLREAPVEFLPTYKKADGRPPLDTSDPDWVLKEYQTQMKKGVLGQKIVERPPSWCDRVFFWSMAAVAASLRAIPGAYFAATPKETSVLMASDHSPVGCGFFLYALRGEGPLTFFGKKKTPGLEPIPNNAASGDTGANSKTLTAPEFSSHADAVRASAKQALMYEYALNDTAPYVPEWVLHQRIYKRNVGIPTRPK</sequence>
<dbReference type="GeneID" id="34620114"/>
<evidence type="ECO:0000313" key="3">
    <source>
        <dbReference type="Proteomes" id="UP000515125"/>
    </source>
</evidence>
<dbReference type="SMART" id="SM00128">
    <property type="entry name" value="IPPc"/>
    <property type="match status" value="1"/>
</dbReference>
<dbReference type="RefSeq" id="XP_026192102.1">
    <property type="nucleotide sequence ID" value="XM_026336317.1"/>
</dbReference>
<feature type="region of interest" description="Disordered" evidence="1">
    <location>
        <begin position="91"/>
        <end position="110"/>
    </location>
</feature>
<dbReference type="GO" id="GO:0046856">
    <property type="term" value="P:phosphatidylinositol dephosphorylation"/>
    <property type="evidence" value="ECO:0007669"/>
    <property type="project" value="InterPro"/>
</dbReference>
<dbReference type="Gene3D" id="3.60.10.10">
    <property type="entry name" value="Endonuclease/exonuclease/phosphatase"/>
    <property type="match status" value="1"/>
</dbReference>
<dbReference type="GO" id="GO:0004439">
    <property type="term" value="F:phosphatidylinositol-4,5-bisphosphate 5-phosphatase activity"/>
    <property type="evidence" value="ECO:0007669"/>
    <property type="project" value="TreeGrafter"/>
</dbReference>
<dbReference type="Pfam" id="PF22669">
    <property type="entry name" value="Exo_endo_phos2"/>
    <property type="match status" value="1"/>
</dbReference>
<keyword evidence="3" id="KW-1185">Reference proteome</keyword>